<organism evidence="1 2">
    <name type="scientific">Streptomyces indicus</name>
    <dbReference type="NCBI Taxonomy" id="417292"/>
    <lineage>
        <taxon>Bacteria</taxon>
        <taxon>Bacillati</taxon>
        <taxon>Actinomycetota</taxon>
        <taxon>Actinomycetes</taxon>
        <taxon>Kitasatosporales</taxon>
        <taxon>Streptomycetaceae</taxon>
        <taxon>Streptomyces</taxon>
    </lineage>
</organism>
<accession>A0A1G9EUE3</accession>
<proteinExistence type="predicted"/>
<dbReference type="EMBL" id="FNFF01000012">
    <property type="protein sequence ID" value="SDK79782.1"/>
    <property type="molecule type" value="Genomic_DNA"/>
</dbReference>
<reference evidence="1 2" key="1">
    <citation type="submission" date="2016-10" db="EMBL/GenBank/DDBJ databases">
        <authorList>
            <person name="de Groot N.N."/>
        </authorList>
    </citation>
    <scope>NUCLEOTIDE SEQUENCE [LARGE SCALE GENOMIC DNA]</scope>
    <source>
        <strain evidence="1 2">CGMCC 4.5727</strain>
    </source>
</reference>
<dbReference type="RefSeq" id="WP_093614225.1">
    <property type="nucleotide sequence ID" value="NZ_FNFF01000012.1"/>
</dbReference>
<evidence type="ECO:0000313" key="1">
    <source>
        <dbReference type="EMBL" id="SDK79782.1"/>
    </source>
</evidence>
<dbReference type="AlphaFoldDB" id="A0A1G9EUE3"/>
<protein>
    <submittedName>
        <fullName evidence="1">Uncharacterized protein</fullName>
    </submittedName>
</protein>
<dbReference type="Proteomes" id="UP000199155">
    <property type="component" value="Unassembled WGS sequence"/>
</dbReference>
<evidence type="ECO:0000313" key="2">
    <source>
        <dbReference type="Proteomes" id="UP000199155"/>
    </source>
</evidence>
<dbReference type="OrthoDB" id="9921234at2"/>
<keyword evidence="2" id="KW-1185">Reference proteome</keyword>
<sequence>MGQAAYDVAVKIAQSAGWDDLAPQPFGEHQARLWVSEDEYWLGVSTSSTDSVVHLAAGRINADGTAAAPAAETIGSSEAFEDLMAGVAHLWVVLDSLTPLPPPRQVSRDELDAALRKLL</sequence>
<name>A0A1G9EUE3_9ACTN</name>
<gene>
    <name evidence="1" type="ORF">SAMN05421806_11268</name>
</gene>